<dbReference type="InterPro" id="IPR036291">
    <property type="entry name" value="NAD(P)-bd_dom_sf"/>
</dbReference>
<keyword evidence="2" id="KW-1185">Reference proteome</keyword>
<dbReference type="SUPFAM" id="SSF51735">
    <property type="entry name" value="NAD(P)-binding Rossmann-fold domains"/>
    <property type="match status" value="1"/>
</dbReference>
<evidence type="ECO:0000313" key="2">
    <source>
        <dbReference type="Proteomes" id="UP001523543"/>
    </source>
</evidence>
<accession>A0ABT1EUR3</accession>
<dbReference type="InterPro" id="IPR002347">
    <property type="entry name" value="SDR_fam"/>
</dbReference>
<name>A0ABT1EUR3_9PROT</name>
<sequence>MPATTPNPIAIVTGGSRGLGRATVEALARRGVPSIFTYHTNKSAADEVVDADFSHLRQFRVIL</sequence>
<gene>
    <name evidence="1" type="ORF">NKW54_14365</name>
</gene>
<dbReference type="RefSeq" id="WP_253551096.1">
    <property type="nucleotide sequence ID" value="NZ_JAMYZR010000050.1"/>
</dbReference>
<dbReference type="Gene3D" id="3.40.50.720">
    <property type="entry name" value="NAD(P)-binding Rossmann-like Domain"/>
    <property type="match status" value="1"/>
</dbReference>
<reference evidence="1 2" key="1">
    <citation type="submission" date="2022-06" db="EMBL/GenBank/DDBJ databases">
        <title>Acetobacer genomes from food samples.</title>
        <authorList>
            <person name="Sombolestani A."/>
        </authorList>
    </citation>
    <scope>NUCLEOTIDE SEQUENCE [LARGE SCALE GENOMIC DNA]</scope>
    <source>
        <strain evidence="1 2">R-83281</strain>
    </source>
</reference>
<dbReference type="Proteomes" id="UP001523543">
    <property type="component" value="Unassembled WGS sequence"/>
</dbReference>
<dbReference type="Pfam" id="PF00106">
    <property type="entry name" value="adh_short"/>
    <property type="match status" value="1"/>
</dbReference>
<protein>
    <submittedName>
        <fullName evidence="1">SDR family NAD(P)-dependent oxidoreductase</fullName>
    </submittedName>
</protein>
<dbReference type="EMBL" id="JAMYZR010000050">
    <property type="protein sequence ID" value="MCP1247114.1"/>
    <property type="molecule type" value="Genomic_DNA"/>
</dbReference>
<organism evidence="1 2">
    <name type="scientific">Acetobacter cerevisiae</name>
    <dbReference type="NCBI Taxonomy" id="178900"/>
    <lineage>
        <taxon>Bacteria</taxon>
        <taxon>Pseudomonadati</taxon>
        <taxon>Pseudomonadota</taxon>
        <taxon>Alphaproteobacteria</taxon>
        <taxon>Acetobacterales</taxon>
        <taxon>Acetobacteraceae</taxon>
        <taxon>Acetobacter</taxon>
    </lineage>
</organism>
<comment type="caution">
    <text evidence="1">The sequence shown here is derived from an EMBL/GenBank/DDBJ whole genome shotgun (WGS) entry which is preliminary data.</text>
</comment>
<evidence type="ECO:0000313" key="1">
    <source>
        <dbReference type="EMBL" id="MCP1247114.1"/>
    </source>
</evidence>
<proteinExistence type="predicted"/>